<accession>A0AAW1SEM2</accession>
<name>A0AAW1SEM2_9CHLO</name>
<evidence type="ECO:0008006" key="4">
    <source>
        <dbReference type="Google" id="ProtNLM"/>
    </source>
</evidence>
<evidence type="ECO:0000313" key="2">
    <source>
        <dbReference type="EMBL" id="KAK9844280.1"/>
    </source>
</evidence>
<feature type="compositionally biased region" description="Polar residues" evidence="1">
    <location>
        <begin position="301"/>
        <end position="324"/>
    </location>
</feature>
<evidence type="ECO:0000313" key="3">
    <source>
        <dbReference type="Proteomes" id="UP001438707"/>
    </source>
</evidence>
<gene>
    <name evidence="2" type="ORF">WJX74_000398</name>
</gene>
<feature type="region of interest" description="Disordered" evidence="1">
    <location>
        <begin position="140"/>
        <end position="164"/>
    </location>
</feature>
<feature type="region of interest" description="Disordered" evidence="1">
    <location>
        <begin position="81"/>
        <end position="103"/>
    </location>
</feature>
<dbReference type="AlphaFoldDB" id="A0AAW1SEM2"/>
<feature type="compositionally biased region" description="Polar residues" evidence="1">
    <location>
        <begin position="233"/>
        <end position="256"/>
    </location>
</feature>
<feature type="region of interest" description="Disordered" evidence="1">
    <location>
        <begin position="274"/>
        <end position="324"/>
    </location>
</feature>
<proteinExistence type="predicted"/>
<feature type="compositionally biased region" description="Polar residues" evidence="1">
    <location>
        <begin position="212"/>
        <end position="227"/>
    </location>
</feature>
<feature type="region of interest" description="Disordered" evidence="1">
    <location>
        <begin position="211"/>
        <end position="257"/>
    </location>
</feature>
<organism evidence="2 3">
    <name type="scientific">Apatococcus lobatus</name>
    <dbReference type="NCBI Taxonomy" id="904363"/>
    <lineage>
        <taxon>Eukaryota</taxon>
        <taxon>Viridiplantae</taxon>
        <taxon>Chlorophyta</taxon>
        <taxon>core chlorophytes</taxon>
        <taxon>Trebouxiophyceae</taxon>
        <taxon>Chlorellales</taxon>
        <taxon>Chlorellaceae</taxon>
        <taxon>Apatococcus</taxon>
    </lineage>
</organism>
<comment type="caution">
    <text evidence="2">The sequence shown here is derived from an EMBL/GenBank/DDBJ whole genome shotgun (WGS) entry which is preliminary data.</text>
</comment>
<dbReference type="EMBL" id="JALJOS010000001">
    <property type="protein sequence ID" value="KAK9844280.1"/>
    <property type="molecule type" value="Genomic_DNA"/>
</dbReference>
<protein>
    <recommendedName>
        <fullName evidence="4">Transmembrane protein</fullName>
    </recommendedName>
</protein>
<sequence>MLRTTGLPCQKLIPCYTHAKRTTCKSARRSRFLTQNSSGSLLHDLATYQPLRLSNRRRLTSIPRVRSGAGNTADVAAADVRPDQSDCKDATFPSPSRAVAPQPSSARPLVLGALCAGLALTSWLLPRAATASRAVEAPLASASGSSEVPEEAKRQDNSAELGGSLGGLSLSQSLEEVDQALQNQNVRIGVGIGAFVSALLLMRVILGGADKSGSQTRATDHGSSSGSIIPHQQDANQDTPLMQPQPNLASPTQSLRFFQDPMPGFASSLIQPQLSRNSSLESKEKSAQGSAGLSQAGFFPQATSQTRGSFNKSSNPADWNLRQG</sequence>
<evidence type="ECO:0000256" key="1">
    <source>
        <dbReference type="SAM" id="MobiDB-lite"/>
    </source>
</evidence>
<keyword evidence="3" id="KW-1185">Reference proteome</keyword>
<dbReference type="Proteomes" id="UP001438707">
    <property type="component" value="Unassembled WGS sequence"/>
</dbReference>
<reference evidence="2 3" key="1">
    <citation type="journal article" date="2024" name="Nat. Commun.">
        <title>Phylogenomics reveals the evolutionary origins of lichenization in chlorophyte algae.</title>
        <authorList>
            <person name="Puginier C."/>
            <person name="Libourel C."/>
            <person name="Otte J."/>
            <person name="Skaloud P."/>
            <person name="Haon M."/>
            <person name="Grisel S."/>
            <person name="Petersen M."/>
            <person name="Berrin J.G."/>
            <person name="Delaux P.M."/>
            <person name="Dal Grande F."/>
            <person name="Keller J."/>
        </authorList>
    </citation>
    <scope>NUCLEOTIDE SEQUENCE [LARGE SCALE GENOMIC DNA]</scope>
    <source>
        <strain evidence="2 3">SAG 2145</strain>
    </source>
</reference>